<comment type="caution">
    <text evidence="1">The sequence shown here is derived from an EMBL/GenBank/DDBJ whole genome shotgun (WGS) entry which is preliminary data.</text>
</comment>
<dbReference type="Proteomes" id="UP001219956">
    <property type="component" value="Unassembled WGS sequence"/>
</dbReference>
<sequence length="102" mass="11375">MQALRFFMDTHDQRSGTFPVGLDAADFAAFYRHYVAACLQEGVVPLRTHLSYQDGRAFCFSMAADAEAVRRAHRRVGLDFDEIVEVSTATPADTFLALSRAE</sequence>
<proteinExistence type="predicted"/>
<accession>A0ABT5IZ98</accession>
<organism evidence="1 2">
    <name type="scientific">Vogesella aquatica</name>
    <dbReference type="NCBI Taxonomy" id="2984206"/>
    <lineage>
        <taxon>Bacteria</taxon>
        <taxon>Pseudomonadati</taxon>
        <taxon>Pseudomonadota</taxon>
        <taxon>Betaproteobacteria</taxon>
        <taxon>Neisseriales</taxon>
        <taxon>Chromobacteriaceae</taxon>
        <taxon>Vogesella</taxon>
    </lineage>
</organism>
<gene>
    <name evidence="1" type="ORF">PQU95_11705</name>
</gene>
<evidence type="ECO:0000313" key="2">
    <source>
        <dbReference type="Proteomes" id="UP001219956"/>
    </source>
</evidence>
<dbReference type="Pfam" id="PF14026">
    <property type="entry name" value="SCO4226-like"/>
    <property type="match status" value="1"/>
</dbReference>
<evidence type="ECO:0000313" key="1">
    <source>
        <dbReference type="EMBL" id="MDC7717877.1"/>
    </source>
</evidence>
<keyword evidence="2" id="KW-1185">Reference proteome</keyword>
<dbReference type="InterPro" id="IPR025336">
    <property type="entry name" value="SCO4226-like"/>
</dbReference>
<reference evidence="1 2" key="1">
    <citation type="submission" date="2023-01" db="EMBL/GenBank/DDBJ databases">
        <title>Novel species of the genus Vogesella isolated from rivers.</title>
        <authorList>
            <person name="Lu H."/>
        </authorList>
    </citation>
    <scope>NUCLEOTIDE SEQUENCE [LARGE SCALE GENOMIC DNA]</scope>
    <source>
        <strain evidence="1 2">DC21W</strain>
    </source>
</reference>
<dbReference type="RefSeq" id="WP_272752185.1">
    <property type="nucleotide sequence ID" value="NZ_JAQQLF010000013.1"/>
</dbReference>
<dbReference type="Gene3D" id="3.30.70.3090">
    <property type="entry name" value="ORF SCO4226, nickel-binding ferredoxin-like monomer"/>
    <property type="match status" value="1"/>
</dbReference>
<dbReference type="InterPro" id="IPR042557">
    <property type="entry name" value="SCO4226"/>
</dbReference>
<dbReference type="EMBL" id="JAQQLF010000013">
    <property type="protein sequence ID" value="MDC7717877.1"/>
    <property type="molecule type" value="Genomic_DNA"/>
</dbReference>
<protein>
    <submittedName>
        <fullName evidence="1">DUF4242 domain-containing protein</fullName>
    </submittedName>
</protein>
<name>A0ABT5IZ98_9NEIS</name>